<gene>
    <name evidence="2" type="ORF">BDV95DRAFT_571295</name>
</gene>
<dbReference type="OrthoDB" id="543156at2759"/>
<feature type="domain" description="DJ-1/PfpI" evidence="1">
    <location>
        <begin position="73"/>
        <end position="170"/>
    </location>
</feature>
<dbReference type="PANTHER" id="PTHR43130">
    <property type="entry name" value="ARAC-FAMILY TRANSCRIPTIONAL REGULATOR"/>
    <property type="match status" value="1"/>
</dbReference>
<dbReference type="InterPro" id="IPR052158">
    <property type="entry name" value="INH-QAR"/>
</dbReference>
<dbReference type="InterPro" id="IPR029062">
    <property type="entry name" value="Class_I_gatase-like"/>
</dbReference>
<keyword evidence="2" id="KW-0808">Transferase</keyword>
<protein>
    <submittedName>
        <fullName evidence="2">Class I glutamine amidotransferase-like protein</fullName>
    </submittedName>
</protein>
<evidence type="ECO:0000259" key="1">
    <source>
        <dbReference type="Pfam" id="PF01965"/>
    </source>
</evidence>
<dbReference type="GO" id="GO:0016740">
    <property type="term" value="F:transferase activity"/>
    <property type="evidence" value="ECO:0007669"/>
    <property type="project" value="UniProtKB-KW"/>
</dbReference>
<dbReference type="SUPFAM" id="SSF52317">
    <property type="entry name" value="Class I glutamine amidotransferase-like"/>
    <property type="match status" value="1"/>
</dbReference>
<dbReference type="Pfam" id="PF01965">
    <property type="entry name" value="DJ-1_PfpI"/>
    <property type="match status" value="1"/>
</dbReference>
<keyword evidence="3" id="KW-1185">Reference proteome</keyword>
<evidence type="ECO:0000313" key="3">
    <source>
        <dbReference type="Proteomes" id="UP000481861"/>
    </source>
</evidence>
<dbReference type="PANTHER" id="PTHR43130:SF7">
    <property type="entry name" value="DJ-1_PFPI DOMAIN-CONTAINING PROTEIN"/>
    <property type="match status" value="1"/>
</dbReference>
<name>A0A7C8IBF0_9PLEO</name>
<sequence>MSSPPSTPPPLRIGVLFEDVQIADLIGLDIFVNMSRKTLDTFAPTLPALALLQPLSRPTTFHYTASSLTPTWTTNEMHVQPTHTYASAPRDFDVLLVGGPNPATVKPESLQYLREAVTQTKVVLTTCTGGMWLALSGALGGRKATTNRGFLPAAREMCPEVEWVEKRWVVAPGHFEGAEIWTAGGAGCGEFSLFSFSCVWYAVFLGI</sequence>
<proteinExistence type="predicted"/>
<dbReference type="EMBL" id="JAADJZ010000010">
    <property type="protein sequence ID" value="KAF2872053.1"/>
    <property type="molecule type" value="Genomic_DNA"/>
</dbReference>
<comment type="caution">
    <text evidence="2">The sequence shown here is derived from an EMBL/GenBank/DDBJ whole genome shotgun (WGS) entry which is preliminary data.</text>
</comment>
<keyword evidence="2" id="KW-0315">Glutamine amidotransferase</keyword>
<dbReference type="InterPro" id="IPR002818">
    <property type="entry name" value="DJ-1/PfpI"/>
</dbReference>
<dbReference type="Proteomes" id="UP000481861">
    <property type="component" value="Unassembled WGS sequence"/>
</dbReference>
<evidence type="ECO:0000313" key="2">
    <source>
        <dbReference type="EMBL" id="KAF2872053.1"/>
    </source>
</evidence>
<dbReference type="AlphaFoldDB" id="A0A7C8IBF0"/>
<dbReference type="Gene3D" id="3.40.50.880">
    <property type="match status" value="1"/>
</dbReference>
<accession>A0A7C8IBF0</accession>
<organism evidence="2 3">
    <name type="scientific">Massariosphaeria phaeospora</name>
    <dbReference type="NCBI Taxonomy" id="100035"/>
    <lineage>
        <taxon>Eukaryota</taxon>
        <taxon>Fungi</taxon>
        <taxon>Dikarya</taxon>
        <taxon>Ascomycota</taxon>
        <taxon>Pezizomycotina</taxon>
        <taxon>Dothideomycetes</taxon>
        <taxon>Pleosporomycetidae</taxon>
        <taxon>Pleosporales</taxon>
        <taxon>Pleosporales incertae sedis</taxon>
        <taxon>Massariosphaeria</taxon>
    </lineage>
</organism>
<reference evidence="2 3" key="1">
    <citation type="submission" date="2020-01" db="EMBL/GenBank/DDBJ databases">
        <authorList>
            <consortium name="DOE Joint Genome Institute"/>
            <person name="Haridas S."/>
            <person name="Albert R."/>
            <person name="Binder M."/>
            <person name="Bloem J."/>
            <person name="Labutti K."/>
            <person name="Salamov A."/>
            <person name="Andreopoulos B."/>
            <person name="Baker S.E."/>
            <person name="Barry K."/>
            <person name="Bills G."/>
            <person name="Bluhm B.H."/>
            <person name="Cannon C."/>
            <person name="Castanera R."/>
            <person name="Culley D.E."/>
            <person name="Daum C."/>
            <person name="Ezra D."/>
            <person name="Gonzalez J.B."/>
            <person name="Henrissat B."/>
            <person name="Kuo A."/>
            <person name="Liang C."/>
            <person name="Lipzen A."/>
            <person name="Lutzoni F."/>
            <person name="Magnuson J."/>
            <person name="Mondo S."/>
            <person name="Nolan M."/>
            <person name="Ohm R."/>
            <person name="Pangilinan J."/>
            <person name="Park H.-J.H."/>
            <person name="Ramirez L."/>
            <person name="Alfaro M."/>
            <person name="Sun H."/>
            <person name="Tritt A."/>
            <person name="Yoshinaga Y."/>
            <person name="Zwiers L.-H.L."/>
            <person name="Turgeon B.G."/>
            <person name="Goodwin S.B."/>
            <person name="Spatafora J.W."/>
            <person name="Crous P.W."/>
            <person name="Grigoriev I.V."/>
        </authorList>
    </citation>
    <scope>NUCLEOTIDE SEQUENCE [LARGE SCALE GENOMIC DNA]</scope>
    <source>
        <strain evidence="2 3">CBS 611.86</strain>
    </source>
</reference>